<dbReference type="PANTHER" id="PTHR42648:SF28">
    <property type="entry name" value="TRANSPOSON-ENCODED PROTEIN WITH RIBONUCLEASE H-LIKE AND RETROVIRUS ZINC FINGER-LIKE DOMAINS"/>
    <property type="match status" value="1"/>
</dbReference>
<dbReference type="InterPro" id="IPR036397">
    <property type="entry name" value="RNaseH_sf"/>
</dbReference>
<dbReference type="GO" id="GO:0015074">
    <property type="term" value="P:DNA integration"/>
    <property type="evidence" value="ECO:0007669"/>
    <property type="project" value="InterPro"/>
</dbReference>
<feature type="domain" description="Integrase catalytic" evidence="7">
    <location>
        <begin position="140"/>
        <end position="317"/>
    </location>
</feature>
<dbReference type="PROSITE" id="PS50994">
    <property type="entry name" value="INTEGRASE"/>
    <property type="match status" value="1"/>
</dbReference>
<sequence>MTMGVTADPAHDGWIWDTSADVHICKDKSLMSNLSKTAGTISQAQGPPIKYNTTGNQLDHVADPYIKTVRGEIASCTAIKTPSHVLHAASKADELKIWKTWHCCFGHASLDCVRKSLQATGINVGPIPKHFSCDTCNTNKFTRPPFGKRSNKTKDKLDVIISDMQGPMPVPSLRGARYALTITDMHTRCTWIFPIATKDTALSVIGRWLREMKEEVSCYLMVFHSDSGGKYTSTTFKKMFRQRGVVQQTMAPYSPQQNGVSEWLNLTIMNVVCPMLSAAGLPDSSWAKATHHANWIKNHTYSKLVKNMPYTLWTGDQPQLDILKSFGTIIWAQDLQHGRYKSKLSPCAVKCVWVGIDDMAGAAHCCIDLNNYTKVYTTRNVKFEHEMLSDTIIDTDNCRRHQQLQVCQAQLDLEVELELANPDLLDGGDKSNDDSDDSLLTSALPAASLLMEEDDPSDFQVQYLAAAEVLASPDASFKEHDLKLDTDTQHGAVLHNLALSIIKPLLAANWMVYDLVSLAGVNPHTSNDDPHTIPQAKASPNWPKWEEAINIELDSLVNTSTWIIVDLPQGRKPILARWVFKTKRDTDNNISKFKARLVACGYSQLDFVAAYLNGELKDVDIYMVLPPGFKDHFKQSPQSVCNLKKVLYGLKQSGHEWYSKLDHCLTAMGFAQLGRDMAMYKMGLVIVAVYVDDLIIVGVDSDVDHMITTIRAQFKIKGSDDTEWCLGVHIQQWQDWTTVLLGQTSYINTILECFSMARANTMKMPLDPSAVNLSPEDASHKTLNKAQMTVYQQMIGSIMYLMTSTHLDLAFMVRNLTKYLSLPMMVHLNQARHLRYISYMHSNRLTYLLNDNNKGPLAYSDTDHAGSWKENPYSTSGFVLTLFGGATAWRSHRQRIISMSTTKAEVVALSNACHNIDWLIDIVKGLGFVGNSNAGVVLHTDNQAAQ</sequence>
<evidence type="ECO:0000256" key="6">
    <source>
        <dbReference type="ARBA" id="ARBA00049244"/>
    </source>
</evidence>
<dbReference type="InterPro" id="IPR013103">
    <property type="entry name" value="RVT_2"/>
</dbReference>
<keyword evidence="9" id="KW-1185">Reference proteome</keyword>
<dbReference type="Gene3D" id="3.30.420.10">
    <property type="entry name" value="Ribonuclease H-like superfamily/Ribonuclease H"/>
    <property type="match status" value="1"/>
</dbReference>
<dbReference type="InterPro" id="IPR001584">
    <property type="entry name" value="Integrase_cat-core"/>
</dbReference>
<evidence type="ECO:0000256" key="1">
    <source>
        <dbReference type="ARBA" id="ARBA00022578"/>
    </source>
</evidence>
<dbReference type="Proteomes" id="UP000658997">
    <property type="component" value="Unassembled WGS sequence"/>
</dbReference>
<evidence type="ECO:0000256" key="5">
    <source>
        <dbReference type="ARBA" id="ARBA00048173"/>
    </source>
</evidence>
<dbReference type="SUPFAM" id="SSF53098">
    <property type="entry name" value="Ribonuclease H-like"/>
    <property type="match status" value="1"/>
</dbReference>
<dbReference type="InterPro" id="IPR043502">
    <property type="entry name" value="DNA/RNA_pol_sf"/>
</dbReference>
<gene>
    <name evidence="8" type="ORF">UBRO2_06005</name>
</gene>
<dbReference type="GO" id="GO:0005634">
    <property type="term" value="C:nucleus"/>
    <property type="evidence" value="ECO:0007669"/>
    <property type="project" value="UniProtKB-ARBA"/>
</dbReference>
<comment type="caution">
    <text evidence="8">The sequence shown here is derived from an EMBL/GenBank/DDBJ whole genome shotgun (WGS) entry which is preliminary data.</text>
</comment>
<name>A0A8H8QT10_9BASI</name>
<dbReference type="GO" id="GO:0003964">
    <property type="term" value="F:RNA-directed DNA polymerase activity"/>
    <property type="evidence" value="ECO:0007669"/>
    <property type="project" value="UniProtKB-EC"/>
</dbReference>
<dbReference type="GO" id="GO:0046872">
    <property type="term" value="F:metal ion binding"/>
    <property type="evidence" value="ECO:0007669"/>
    <property type="project" value="UniProtKB-KW"/>
</dbReference>
<evidence type="ECO:0000313" key="8">
    <source>
        <dbReference type="EMBL" id="SYW86285.1"/>
    </source>
</evidence>
<reference evidence="8" key="1">
    <citation type="submission" date="2018-08" db="EMBL/GenBank/DDBJ databases">
        <authorList>
            <person name="Guldener U."/>
        </authorList>
    </citation>
    <scope>NUCLEOTIDE SEQUENCE</scope>
    <source>
        <strain evidence="8">UB2</strain>
    </source>
</reference>
<evidence type="ECO:0000256" key="2">
    <source>
        <dbReference type="ARBA" id="ARBA00022723"/>
    </source>
</evidence>
<dbReference type="GO" id="GO:0003723">
    <property type="term" value="F:RNA binding"/>
    <property type="evidence" value="ECO:0007669"/>
    <property type="project" value="UniProtKB-KW"/>
</dbReference>
<keyword evidence="4" id="KW-0694">RNA-binding</keyword>
<dbReference type="PANTHER" id="PTHR42648">
    <property type="entry name" value="TRANSPOSASE, PUTATIVE-RELATED"/>
    <property type="match status" value="1"/>
</dbReference>
<organism evidence="8 9">
    <name type="scientific">Ustilago bromivora</name>
    <dbReference type="NCBI Taxonomy" id="307758"/>
    <lineage>
        <taxon>Eukaryota</taxon>
        <taxon>Fungi</taxon>
        <taxon>Dikarya</taxon>
        <taxon>Basidiomycota</taxon>
        <taxon>Ustilaginomycotina</taxon>
        <taxon>Ustilaginomycetes</taxon>
        <taxon>Ustilaginales</taxon>
        <taxon>Ustilaginaceae</taxon>
        <taxon>Ustilago</taxon>
    </lineage>
</organism>
<dbReference type="GO" id="GO:0016787">
    <property type="term" value="F:hydrolase activity"/>
    <property type="evidence" value="ECO:0007669"/>
    <property type="project" value="UniProtKB-KW"/>
</dbReference>
<dbReference type="AlphaFoldDB" id="A0A8H8QT10"/>
<dbReference type="InterPro" id="IPR039537">
    <property type="entry name" value="Retrotran_Ty1/copia-like"/>
</dbReference>
<dbReference type="CDD" id="cd09272">
    <property type="entry name" value="RNase_HI_RT_Ty1"/>
    <property type="match status" value="1"/>
</dbReference>
<accession>A0A8H8QT10</accession>
<comment type="catalytic activity">
    <reaction evidence="5">
        <text>DNA(n) + a 2'-deoxyribonucleoside 5'-triphosphate = DNA(n+1) + diphosphate</text>
        <dbReference type="Rhea" id="RHEA:22508"/>
        <dbReference type="Rhea" id="RHEA-COMP:17339"/>
        <dbReference type="Rhea" id="RHEA-COMP:17340"/>
        <dbReference type="ChEBI" id="CHEBI:33019"/>
        <dbReference type="ChEBI" id="CHEBI:61560"/>
        <dbReference type="ChEBI" id="CHEBI:173112"/>
        <dbReference type="EC" id="2.7.7.49"/>
    </reaction>
</comment>
<dbReference type="SUPFAM" id="SSF56672">
    <property type="entry name" value="DNA/RNA polymerases"/>
    <property type="match status" value="1"/>
</dbReference>
<proteinExistence type="predicted"/>
<dbReference type="GO" id="GO:0003887">
    <property type="term" value="F:DNA-directed DNA polymerase activity"/>
    <property type="evidence" value="ECO:0007669"/>
    <property type="project" value="UniProtKB-EC"/>
</dbReference>
<keyword evidence="3" id="KW-0378">Hydrolase</keyword>
<evidence type="ECO:0000259" key="7">
    <source>
        <dbReference type="PROSITE" id="PS50994"/>
    </source>
</evidence>
<protein>
    <submittedName>
        <fullName evidence="8">Related to Retrotransposon protein</fullName>
    </submittedName>
</protein>
<keyword evidence="2" id="KW-0479">Metal-binding</keyword>
<dbReference type="Pfam" id="PF07727">
    <property type="entry name" value="RVT_2"/>
    <property type="match status" value="1"/>
</dbReference>
<dbReference type="EMBL" id="ULHB01000295">
    <property type="protein sequence ID" value="SYW86285.1"/>
    <property type="molecule type" value="Genomic_DNA"/>
</dbReference>
<dbReference type="InterPro" id="IPR012337">
    <property type="entry name" value="RNaseH-like_sf"/>
</dbReference>
<dbReference type="GO" id="GO:0032196">
    <property type="term" value="P:transposition"/>
    <property type="evidence" value="ECO:0007669"/>
    <property type="project" value="UniProtKB-KW"/>
</dbReference>
<evidence type="ECO:0000256" key="4">
    <source>
        <dbReference type="ARBA" id="ARBA00022884"/>
    </source>
</evidence>
<keyword evidence="1" id="KW-0815">Transposition</keyword>
<evidence type="ECO:0000313" key="9">
    <source>
        <dbReference type="Proteomes" id="UP000658997"/>
    </source>
</evidence>
<evidence type="ECO:0000256" key="3">
    <source>
        <dbReference type="ARBA" id="ARBA00022801"/>
    </source>
</evidence>
<comment type="catalytic activity">
    <reaction evidence="6">
        <text>DNA(n) + a 2'-deoxyribonucleoside 5'-triphosphate = DNA(n+1) + diphosphate</text>
        <dbReference type="Rhea" id="RHEA:22508"/>
        <dbReference type="Rhea" id="RHEA-COMP:17339"/>
        <dbReference type="Rhea" id="RHEA-COMP:17340"/>
        <dbReference type="ChEBI" id="CHEBI:33019"/>
        <dbReference type="ChEBI" id="CHEBI:61560"/>
        <dbReference type="ChEBI" id="CHEBI:173112"/>
        <dbReference type="EC" id="2.7.7.7"/>
    </reaction>
</comment>